<evidence type="ECO:0000313" key="1">
    <source>
        <dbReference type="EMBL" id="KAB2101469.1"/>
    </source>
</evidence>
<gene>
    <name evidence="1" type="ORF">AG0111_0g10389</name>
</gene>
<name>A0ACB6FAN3_9PLEO</name>
<proteinExistence type="predicted"/>
<evidence type="ECO:0000313" key="2">
    <source>
        <dbReference type="Proteomes" id="UP000293547"/>
    </source>
</evidence>
<sequence length="771" mass="87190">MCIQPRTPTDVSFAQLLTRSTHTTEMDPSKHPYLDTIHERPPASRMPDAHGATEAIECVRRMVSTTELFNPIKRQQDIDDAKGTSDLEGKLPKKKKWPKKLTVVEVSDEEYQQNIHDLWNLLQVGIMVGPRNKTRSDGFLNRTPDELLDAKKGLTLHTYQLHAVNEFLRAVLRGERGILLAYGMGIGKTLIVICIIVTLQAHRDHFRQSWSSHESSDFKPGHDVQGKYLLVVPRDLIGHWVRELSIRVSSKLSVIVYHSSSPAWPYTPESLSKADVVVTSNETLRSDHEDAEASETSFRRPHSQQFLGRSPLLAIYWLGVFFDEAHRMNNENTGIAKAAKRLRALTWLPITGTPLQNEYSDIRSMAQLLNVKPLCIPHFFSQYFMLAPSNDLSARLVLSGQLNAVLYLCTRAFTLRLKRHDEFDGTTVLGELDPGVHRHLVHDLRAHEREPQDKVRMQWDKEFRKCQEERKKRGRRASPDEEDEEIINQKELLKSITYARLAAVHTACPRAGYGDAGDADRELTEAEAHKSVDDLLEEAPAPITFITSKSHKQKREKFKKSLSNGNWSSSRIDQTLEIIQDHLTRRDGKVVVFSEFLCTLDVLAVALLEKLKIASLRFDGTMSQVEIATSVADFEKAEGSPILLITNRSGGLGRSFTDAGLVIHLTPCWNPGLTAQCTDRVIRTPQEKTVYVYHTIASKSIECRVLDIQYEKRGKAVNILDLDPVTEKECRKVAGWQKADLVGLMMAARNLAIEHAEDEAESLRDSFIEPA</sequence>
<dbReference type="Proteomes" id="UP000293547">
    <property type="component" value="Unassembled WGS sequence"/>
</dbReference>
<comment type="caution">
    <text evidence="1">The sequence shown here is derived from an EMBL/GenBank/DDBJ whole genome shotgun (WGS) entry which is preliminary data.</text>
</comment>
<organism evidence="1 2">
    <name type="scientific">Alternaria gaisen</name>
    <dbReference type="NCBI Taxonomy" id="167740"/>
    <lineage>
        <taxon>Eukaryota</taxon>
        <taxon>Fungi</taxon>
        <taxon>Dikarya</taxon>
        <taxon>Ascomycota</taxon>
        <taxon>Pezizomycotina</taxon>
        <taxon>Dothideomycetes</taxon>
        <taxon>Pleosporomycetidae</taxon>
        <taxon>Pleosporales</taxon>
        <taxon>Pleosporineae</taxon>
        <taxon>Pleosporaceae</taxon>
        <taxon>Alternaria</taxon>
        <taxon>Alternaria sect. Alternaria</taxon>
    </lineage>
</organism>
<protein>
    <submittedName>
        <fullName evidence="1">Uncharacterized protein</fullName>
    </submittedName>
</protein>
<dbReference type="EMBL" id="PDWZ02000011">
    <property type="protein sequence ID" value="KAB2101469.1"/>
    <property type="molecule type" value="Genomic_DNA"/>
</dbReference>
<accession>A0ACB6FAN3</accession>
<keyword evidence="2" id="KW-1185">Reference proteome</keyword>
<reference evidence="1 2" key="1">
    <citation type="journal article" date="2019" name="bioRxiv">
        <title>Genomics, evolutionary history and diagnostics of the Alternaria alternata species group including apple and Asian pear pathotypes.</title>
        <authorList>
            <person name="Armitage A.D."/>
            <person name="Cockerton H.M."/>
            <person name="Sreenivasaprasad S."/>
            <person name="Woodhall J.W."/>
            <person name="Lane C.R."/>
            <person name="Harrison R.J."/>
            <person name="Clarkson J.P."/>
        </authorList>
    </citation>
    <scope>NUCLEOTIDE SEQUENCE [LARGE SCALE GENOMIC DNA]</scope>
    <source>
        <strain evidence="1 2">FERA 650</strain>
    </source>
</reference>